<dbReference type="EMBL" id="CP017603">
    <property type="protein sequence ID" value="AOY74677.1"/>
    <property type="molecule type" value="Genomic_DNA"/>
</dbReference>
<evidence type="ECO:0000313" key="3">
    <source>
        <dbReference type="Proteomes" id="UP000177894"/>
    </source>
</evidence>
<evidence type="ECO:0000313" key="4">
    <source>
        <dbReference type="Proteomes" id="UP000192478"/>
    </source>
</evidence>
<sequence length="906" mass="104668">MYLYTREELDSLSYEEVREIAIDLGVILGSNPKYVSSPLLNAFYNINNNTITMKKTLIEDILDYQKEFNETSLEIFQSGGEVMQDTEINNEIDLFDCAQNLINIYIANNDIIEDKNIGITAKITLYKELDITLKDNYRAFSSRHNIEGTWAFVLDENKQLCGILDVIKTDEEDGYCLIADKNRLVFKDSKNKDYFILFYENKSNGTNIMKLLYETSLSEELDKDLINISNMIEFFGVAVEVDVRELEETQTTLCIDFGTTNTTVGCYIDEHYVKKISNNDLLNGNIVKDDINFVDFYTDDEKNKKMKMVPTVVYVLNCKDESNIQFLFGYKAQKAIKQANYCPKATVFYGIKRWINNINEIEIIRDNNGNKQEVSRKYIIKKYMEYIIYSAEQQFKCKFRNLHLTSPVKLKDQFLALFEDILPQYKIEKNNALDEGVAVLYDTISEKIESGNYGENGEIKKALVIDCGGGTTDLASCKFSIKEGEYSYLLDMYTSFENGDTNFGGNNITYRIMQYMKILFANNHISRDGKKLDIDTLIPVQSDDIFRSVDNKKNASEIYEAFEKHYEEAEKLIPTKYKLYENKELEEYNKVRNNFYFLWEIAEDMKKQFFEKTNMLRNAFSNSKNLEDLDLNVTVLDKWQLAYVNGSGKLDIVTEFPKIIFNIKEINKLIKADIYEVIRNFLDDLYNKQILTEYTTIKLTGQSCKIGIFKEALKEFVPGKAIKYKPSSEEDTTELKLACLKGVIKYINSKKQGDITPNIVNEIPVIPYSLSSQNFKGKEIELIKAKTRADEAIGSIGKPIGFNEVKFLLKDADGQERDSYKYFNKDSAYKEISVGDITKEYPLIKEEDVNNIMDNSVRIFVLGATSNWGFFVLPVKKENHKVTVGKKEYFSFENELSTLSYFDGTK</sequence>
<dbReference type="SUPFAM" id="SSF53067">
    <property type="entry name" value="Actin-like ATPase domain"/>
    <property type="match status" value="2"/>
</dbReference>
<dbReference type="InterPro" id="IPR043129">
    <property type="entry name" value="ATPase_NBD"/>
</dbReference>
<dbReference type="Proteomes" id="UP000177894">
    <property type="component" value="Chromosome"/>
</dbReference>
<gene>
    <name evidence="1" type="ORF">BJL90_01130</name>
    <name evidence="2" type="ORF">CLFO_34590</name>
</gene>
<dbReference type="EMBL" id="CP020559">
    <property type="protein sequence ID" value="ARE89053.1"/>
    <property type="molecule type" value="Genomic_DNA"/>
</dbReference>
<evidence type="ECO:0000313" key="1">
    <source>
        <dbReference type="EMBL" id="AOY74677.1"/>
    </source>
</evidence>
<proteinExistence type="predicted"/>
<accession>A0AAC9WHJ9</accession>
<dbReference type="Proteomes" id="UP000192478">
    <property type="component" value="Chromosome"/>
</dbReference>
<protein>
    <recommendedName>
        <fullName evidence="5">Molecular chaperone</fullName>
    </recommendedName>
</protein>
<dbReference type="RefSeq" id="WP_070963549.1">
    <property type="nucleotide sequence ID" value="NZ_CP017603.1"/>
</dbReference>
<keyword evidence="3" id="KW-1185">Reference proteome</keyword>
<organism evidence="2 4">
    <name type="scientific">Clostridium formicaceticum</name>
    <dbReference type="NCBI Taxonomy" id="1497"/>
    <lineage>
        <taxon>Bacteria</taxon>
        <taxon>Bacillati</taxon>
        <taxon>Bacillota</taxon>
        <taxon>Clostridia</taxon>
        <taxon>Eubacteriales</taxon>
        <taxon>Clostridiaceae</taxon>
        <taxon>Clostridium</taxon>
    </lineage>
</organism>
<dbReference type="PANTHER" id="PTHR42749">
    <property type="entry name" value="CELL SHAPE-DETERMINING PROTEIN MREB"/>
    <property type="match status" value="1"/>
</dbReference>
<dbReference type="KEGG" id="cfm:BJL90_01130"/>
<dbReference type="Gene3D" id="3.30.420.40">
    <property type="match status" value="2"/>
</dbReference>
<dbReference type="AlphaFoldDB" id="A0AAC9WHJ9"/>
<dbReference type="PANTHER" id="PTHR42749:SF1">
    <property type="entry name" value="CELL SHAPE-DETERMINING PROTEIN MREB"/>
    <property type="match status" value="1"/>
</dbReference>
<reference evidence="1 3" key="1">
    <citation type="submission" date="2016-10" db="EMBL/GenBank/DDBJ databases">
        <title>Complete Genome Sequence of Acetogen Clostridium formicoaceticum ATCC 27076.</title>
        <authorList>
            <person name="Bao T."/>
            <person name="Cheng C."/>
            <person name="Zhao J."/>
            <person name="Yang S.-T."/>
            <person name="Wang J."/>
            <person name="Wang M."/>
        </authorList>
    </citation>
    <scope>NUCLEOTIDE SEQUENCE [LARGE SCALE GENOMIC DNA]</scope>
    <source>
        <strain evidence="1 3">ATCC 27076</strain>
    </source>
</reference>
<evidence type="ECO:0008006" key="5">
    <source>
        <dbReference type="Google" id="ProtNLM"/>
    </source>
</evidence>
<reference evidence="2 4" key="2">
    <citation type="submission" date="2017-03" db="EMBL/GenBank/DDBJ databases">
        <title>Complete sequence of Clostridium formicaceticum DSM 92.</title>
        <authorList>
            <person name="Poehlein A."/>
            <person name="Karl M."/>
            <person name="Bengelsdorf F.R."/>
            <person name="Duerre P."/>
            <person name="Daniel R."/>
        </authorList>
    </citation>
    <scope>NUCLEOTIDE SEQUENCE [LARGE SCALE GENOMIC DNA]</scope>
    <source>
        <strain evidence="2 4">DSM 92</strain>
    </source>
</reference>
<name>A0AAC9WHJ9_9CLOT</name>
<evidence type="ECO:0000313" key="2">
    <source>
        <dbReference type="EMBL" id="ARE89053.1"/>
    </source>
</evidence>